<dbReference type="AlphaFoldDB" id="A0A6G1ILG3"/>
<reference evidence="4" key="1">
    <citation type="journal article" date="2020" name="Stud. Mycol.">
        <title>101 Dothideomycetes genomes: a test case for predicting lifestyles and emergence of pathogens.</title>
        <authorList>
            <person name="Haridas S."/>
            <person name="Albert R."/>
            <person name="Binder M."/>
            <person name="Bloem J."/>
            <person name="Labutti K."/>
            <person name="Salamov A."/>
            <person name="Andreopoulos B."/>
            <person name="Baker S."/>
            <person name="Barry K."/>
            <person name="Bills G."/>
            <person name="Bluhm B."/>
            <person name="Cannon C."/>
            <person name="Castanera R."/>
            <person name="Culley D."/>
            <person name="Daum C."/>
            <person name="Ezra D."/>
            <person name="Gonzalez J."/>
            <person name="Henrissat B."/>
            <person name="Kuo A."/>
            <person name="Liang C."/>
            <person name="Lipzen A."/>
            <person name="Lutzoni F."/>
            <person name="Magnuson J."/>
            <person name="Mondo S."/>
            <person name="Nolan M."/>
            <person name="Ohm R."/>
            <person name="Pangilinan J."/>
            <person name="Park H.-J."/>
            <person name="Ramirez L."/>
            <person name="Alfaro M."/>
            <person name="Sun H."/>
            <person name="Tritt A."/>
            <person name="Yoshinaga Y."/>
            <person name="Zwiers L.-H."/>
            <person name="Turgeon B."/>
            <person name="Goodwin S."/>
            <person name="Spatafora J."/>
            <person name="Crous P."/>
            <person name="Grigoriev I."/>
        </authorList>
    </citation>
    <scope>NUCLEOTIDE SEQUENCE</scope>
    <source>
        <strain evidence="4">CBS 122367</strain>
    </source>
</reference>
<feature type="compositionally biased region" description="Low complexity" evidence="1">
    <location>
        <begin position="154"/>
        <end position="191"/>
    </location>
</feature>
<feature type="chain" id="PRO_5026352774" evidence="3">
    <location>
        <begin position="18"/>
        <end position="371"/>
    </location>
</feature>
<feature type="compositionally biased region" description="Low complexity" evidence="1">
    <location>
        <begin position="327"/>
        <end position="371"/>
    </location>
</feature>
<feature type="region of interest" description="Disordered" evidence="1">
    <location>
        <begin position="231"/>
        <end position="293"/>
    </location>
</feature>
<keyword evidence="2" id="KW-0812">Transmembrane</keyword>
<keyword evidence="3" id="KW-0732">Signal</keyword>
<feature type="region of interest" description="Disordered" evidence="1">
    <location>
        <begin position="318"/>
        <end position="371"/>
    </location>
</feature>
<dbReference type="Gene3D" id="1.20.5.510">
    <property type="entry name" value="Single helix bin"/>
    <property type="match status" value="1"/>
</dbReference>
<name>A0A6G1ILG3_9PLEO</name>
<feature type="compositionally biased region" description="Pro residues" evidence="1">
    <location>
        <begin position="261"/>
        <end position="284"/>
    </location>
</feature>
<keyword evidence="5" id="KW-1185">Reference proteome</keyword>
<dbReference type="OrthoDB" id="10645749at2759"/>
<dbReference type="EMBL" id="MU005608">
    <property type="protein sequence ID" value="KAF2678833.1"/>
    <property type="molecule type" value="Genomic_DNA"/>
</dbReference>
<accession>A0A6G1ILG3</accession>
<feature type="compositionally biased region" description="Polar residues" evidence="1">
    <location>
        <begin position="231"/>
        <end position="245"/>
    </location>
</feature>
<feature type="transmembrane region" description="Helical" evidence="2">
    <location>
        <begin position="200"/>
        <end position="224"/>
    </location>
</feature>
<proteinExistence type="predicted"/>
<feature type="region of interest" description="Disordered" evidence="1">
    <location>
        <begin position="154"/>
        <end position="195"/>
    </location>
</feature>
<gene>
    <name evidence="4" type="ORF">K458DRAFT_490928</name>
</gene>
<feature type="signal peptide" evidence="3">
    <location>
        <begin position="1"/>
        <end position="17"/>
    </location>
</feature>
<evidence type="ECO:0000313" key="5">
    <source>
        <dbReference type="Proteomes" id="UP000799291"/>
    </source>
</evidence>
<dbReference type="CDD" id="cd12087">
    <property type="entry name" value="TM_EGFR-like"/>
    <property type="match status" value="1"/>
</dbReference>
<evidence type="ECO:0000256" key="1">
    <source>
        <dbReference type="SAM" id="MobiDB-lite"/>
    </source>
</evidence>
<evidence type="ECO:0000256" key="3">
    <source>
        <dbReference type="SAM" id="SignalP"/>
    </source>
</evidence>
<dbReference type="Proteomes" id="UP000799291">
    <property type="component" value="Unassembled WGS sequence"/>
</dbReference>
<keyword evidence="2" id="KW-0472">Membrane</keyword>
<protein>
    <submittedName>
        <fullName evidence="4">Uncharacterized protein</fullName>
    </submittedName>
</protein>
<keyword evidence="2" id="KW-1133">Transmembrane helix</keyword>
<evidence type="ECO:0000313" key="4">
    <source>
        <dbReference type="EMBL" id="KAF2678833.1"/>
    </source>
</evidence>
<evidence type="ECO:0000256" key="2">
    <source>
        <dbReference type="SAM" id="Phobius"/>
    </source>
</evidence>
<sequence length="371" mass="38631">MFALPIVLVLFVALARASPAGTIPPASMITPAPALHKRFASDFVGYVLFDDGDTSILECKAGYTYTYTDGYADCVDSPGNLGTYCAGDTIYYTASGSSDVCATTCVTDLIYYSFDDSSPAWKVGCATRTGYKVLHMSSADIEAALALGTTTVDTPTETTVRPTTKDVSTTTVTPTSSSSTTGSPSPPTGTSEPKKNNGALIGGAVAGSLVFLGLVIAGAFFFLAKRRKTQHPSNQASNQSVQGGQSPLMAQDQSVAMSPSPMSPGPFSPQPYSPQPGSFSPPPAYAQEKGPAVAVAPVERKPVQYEYRAPEVGEGIHEAYGNPVNPPVNSVPAPAAYANELPGQSAQPQGMQPQGMQQPHTMPPQGRSELS</sequence>
<organism evidence="4 5">
    <name type="scientific">Lentithecium fluviatile CBS 122367</name>
    <dbReference type="NCBI Taxonomy" id="1168545"/>
    <lineage>
        <taxon>Eukaryota</taxon>
        <taxon>Fungi</taxon>
        <taxon>Dikarya</taxon>
        <taxon>Ascomycota</taxon>
        <taxon>Pezizomycotina</taxon>
        <taxon>Dothideomycetes</taxon>
        <taxon>Pleosporomycetidae</taxon>
        <taxon>Pleosporales</taxon>
        <taxon>Massarineae</taxon>
        <taxon>Lentitheciaceae</taxon>
        <taxon>Lentithecium</taxon>
    </lineage>
</organism>